<evidence type="ECO:0000256" key="6">
    <source>
        <dbReference type="ARBA" id="ARBA00023125"/>
    </source>
</evidence>
<dbReference type="Pfam" id="PF23236">
    <property type="entry name" value="WHD_2nd_Lhr"/>
    <property type="match status" value="1"/>
</dbReference>
<dbReference type="EMBL" id="CP113264">
    <property type="protein sequence ID" value="WAE72221.1"/>
    <property type="molecule type" value="Genomic_DNA"/>
</dbReference>
<dbReference type="Proteomes" id="UP001156498">
    <property type="component" value="Chromosome"/>
</dbReference>
<dbReference type="InterPro" id="IPR052511">
    <property type="entry name" value="ATP-dep_Helicase"/>
</dbReference>
<feature type="domain" description="Helicase C-terminal" evidence="11">
    <location>
        <begin position="343"/>
        <end position="521"/>
    </location>
</feature>
<dbReference type="Gene3D" id="3.40.50.300">
    <property type="entry name" value="P-loop containing nucleotide triphosphate hydrolases"/>
    <property type="match status" value="2"/>
</dbReference>
<reference evidence="12 13" key="1">
    <citation type="journal article" date="2013" name="Int. J. Syst. Evol. Microbiol.">
        <title>Description of Streptomonospora sediminis sp. nov. and Streptomonospora nanhaiensis sp. nov., and reclassification of Nocardiopsis arabia Hozzein &amp; Goodfellow 2008 as Streptomonospora arabica comb. nov. and emended description of the genus Streptomonospora.</title>
        <authorList>
            <person name="Zhang D.F."/>
            <person name="Pan H.Q."/>
            <person name="He J."/>
            <person name="Zhang X.M."/>
            <person name="Zhang Y.G."/>
            <person name="Klenk H.P."/>
            <person name="Hu J.C."/>
            <person name="Li W.J."/>
        </authorList>
    </citation>
    <scope>NUCLEOTIDE SEQUENCE [LARGE SCALE GENOMIC DNA]</scope>
    <source>
        <strain evidence="12 13">12A09</strain>
    </source>
</reference>
<dbReference type="SMART" id="SM00490">
    <property type="entry name" value="HELICc"/>
    <property type="match status" value="1"/>
</dbReference>
<proteinExistence type="predicted"/>
<evidence type="ECO:0000256" key="8">
    <source>
        <dbReference type="ARBA" id="ARBA00023235"/>
    </source>
</evidence>
<dbReference type="InterPro" id="IPR003593">
    <property type="entry name" value="AAA+_ATPase"/>
</dbReference>
<keyword evidence="3" id="KW-0378">Hydrolase</keyword>
<dbReference type="Pfam" id="PF23235">
    <property type="entry name" value="WHD_3rd_Lhr"/>
    <property type="match status" value="1"/>
</dbReference>
<dbReference type="PROSITE" id="PS51194">
    <property type="entry name" value="HELICASE_CTER"/>
    <property type="match status" value="1"/>
</dbReference>
<dbReference type="InterPro" id="IPR013701">
    <property type="entry name" value="Lhr-like_DEAD/DEAH_assoc"/>
</dbReference>
<feature type="region of interest" description="Disordered" evidence="9">
    <location>
        <begin position="1130"/>
        <end position="1155"/>
    </location>
</feature>
<evidence type="ECO:0000256" key="1">
    <source>
        <dbReference type="ARBA" id="ARBA00022741"/>
    </source>
</evidence>
<feature type="compositionally biased region" description="Basic and acidic residues" evidence="9">
    <location>
        <begin position="316"/>
        <end position="329"/>
    </location>
</feature>
<organism evidence="12 13">
    <name type="scientific">Streptomonospora nanhaiensis</name>
    <dbReference type="NCBI Taxonomy" id="1323731"/>
    <lineage>
        <taxon>Bacteria</taxon>
        <taxon>Bacillati</taxon>
        <taxon>Actinomycetota</taxon>
        <taxon>Actinomycetes</taxon>
        <taxon>Streptosporangiales</taxon>
        <taxon>Nocardiopsidaceae</taxon>
        <taxon>Streptomonospora</taxon>
    </lineage>
</organism>
<dbReference type="PROSITE" id="PS51192">
    <property type="entry name" value="HELICASE_ATP_BIND_1"/>
    <property type="match status" value="1"/>
</dbReference>
<evidence type="ECO:0000313" key="13">
    <source>
        <dbReference type="Proteomes" id="UP001156498"/>
    </source>
</evidence>
<dbReference type="Pfam" id="PF08494">
    <property type="entry name" value="DEAD_assoc"/>
    <property type="match status" value="1"/>
</dbReference>
<keyword evidence="1" id="KW-0547">Nucleotide-binding</keyword>
<dbReference type="SMART" id="SM00382">
    <property type="entry name" value="AAA"/>
    <property type="match status" value="1"/>
</dbReference>
<dbReference type="GO" id="GO:0004386">
    <property type="term" value="F:helicase activity"/>
    <property type="evidence" value="ECO:0007669"/>
    <property type="project" value="UniProtKB-KW"/>
</dbReference>
<evidence type="ECO:0000256" key="3">
    <source>
        <dbReference type="ARBA" id="ARBA00022801"/>
    </source>
</evidence>
<feature type="region of interest" description="Disordered" evidence="9">
    <location>
        <begin position="247"/>
        <end position="338"/>
    </location>
</feature>
<dbReference type="Pfam" id="PF00270">
    <property type="entry name" value="DEAD"/>
    <property type="match status" value="1"/>
</dbReference>
<feature type="domain" description="Helicase ATP-binding" evidence="10">
    <location>
        <begin position="35"/>
        <end position="228"/>
    </location>
</feature>
<sequence>MSRVSHPLERFGPATRTWFDQAFPAGPTPAQTGAWESVAGGSNTLVVAPTGSGKTLSAFLWSLDRLLASPPPEDRSRRCRVLYVSPLKALAADVERNLRVPLAGIAAAAGAAGRDLSPVTVGVRTGDTPADERRRLATRPPDVLITTPESLFLVLTSRAREGLSGVETVIVDEVHALAGTKRGAHLALSLERLEALLERPAQRIGLSATVRPPELVAGFLGGAAIVCPPDSPGLDLRVVVPVPDMEEPDAPEAAALPPGAPEETGAEPGAPEETGAEPGAPEETGAEPAPLPGDPDAEGLGGDAPPGRPGPLAPRPRADDAGKLPEPDPRGLGTRRGGSIWPHVERRVLDLVESHRSTIVFTNGRRTAEKLCARVNDLYAERHGSELPPEGPAAQVMGQSGQSRGGEAVVARAHHGSMSKAERALIEDDLKAGRLRCVVATSSLELGVDMGAVDLVVQVAAPPSVASGLQRVGRAGHRVGETSQGVFLPQFRGDLLATTVVAERMRAGGIERLEMPLNPLDVLSQHIVAMVAMDDWPVAELAALVRRAAPFADLADSVLESVLDMLSGRYPSDEFAELRPRVVWDREADVLRARPGAQRLAVISGGTIPDRGLYGVHLAGQDGGRAPTRVGELDEEMVYESRVGDVFVLGSTSWRIEAITADRVLVSPAPGRPGRMPFWKADAQGRPVELGRAIGAMTRQLADSGPEEALALAEGAGLDRWAARNLVAYVADQRWATGQVPDERTVVVERFRDQVGDWRAVVHSPLGARVHAPWALAIAARVRERFGADAQVVHGDDGIVLRLPDSEGLDRAGGLADLVALDPETVEGVVTDELTGSALFASRFRECAARALLLPRQRPDRRMPLWQQRLRASHLLSVAGRYGSFPIVLETVRECLRDVFDVPALVEVLRDLRARRTRVVEVRTERASPFAQSLLMEYTAAFLYEGDAPAAEVRAQALTLDPSLLADLLGHADLRDLLDPDVVEHVGALLQRTAAPVRDAEGTADLLREVGPLTTGEAAVRGVEEAWLEGLAAEGRIVRMRFPGDRPGAAGRWCAVEDVARLRDALGAEPPPGVPAALLEPVADARRDLVSRYARTHGPFTAAEAAERLGLPEDGVLGVLRVLAREGRVSQGGFRPEGTAPPPSAGGGAPRTGGAATEWCDADVLRRLRRGSIARLRREVEPVDPAVLARFAPMWQRATPSERWRGPDAVFEAVESLRGAPVAASSLESLVLPARVEGYAPNRLDELTQAGEVVWAGVGTLPGEDGWLTLVPADEAAVLLPDPLLPDEGTLPHTVLEALREGGALFFRDVADRAARALGTAAVTDRDLVDALWALVWDGLVTNDTLAPLRARLGAGPAPRRAPSRAGRVRRPVLPTRSGPPSAAGRWWVLPDREPDPTRRALARVEARLERAGLLVRGWQGRNVSQEEYRVLRSMEESGRARRGYFVEGLGGAQFALAGAVDRLRALSGDAPGGALAPVVLAATDPANPFGTDLPWPRGPEDSASRPGRNPGAVVVVDGGRPTLYVGRGGRSVLTFGSPPDLLERAARALAGVVREGALGALTVERSDGTEVFGTPVDAALVSAGFHVTPKGLRLRP</sequence>
<name>A0ABY6YJU1_9ACTN</name>
<dbReference type="Pfam" id="PF19306">
    <property type="entry name" value="WHD_Lhr"/>
    <property type="match status" value="1"/>
</dbReference>
<evidence type="ECO:0000313" key="12">
    <source>
        <dbReference type="EMBL" id="WAE72221.1"/>
    </source>
</evidence>
<gene>
    <name evidence="12" type="ORF">OUQ99_23865</name>
</gene>
<dbReference type="Pfam" id="PF23234">
    <property type="entry name" value="WHD_4th_Lhr"/>
    <property type="match status" value="1"/>
</dbReference>
<dbReference type="InterPro" id="IPR001650">
    <property type="entry name" value="Helicase_C-like"/>
</dbReference>
<dbReference type="InterPro" id="IPR055367">
    <property type="entry name" value="WH4_Lhr"/>
</dbReference>
<feature type="region of interest" description="Disordered" evidence="9">
    <location>
        <begin position="1490"/>
        <end position="1512"/>
    </location>
</feature>
<dbReference type="SUPFAM" id="SSF52540">
    <property type="entry name" value="P-loop containing nucleoside triphosphate hydrolases"/>
    <property type="match status" value="1"/>
</dbReference>
<dbReference type="InterPro" id="IPR011545">
    <property type="entry name" value="DEAD/DEAH_box_helicase_dom"/>
</dbReference>
<keyword evidence="2" id="KW-0227">DNA damage</keyword>
<evidence type="ECO:0000256" key="4">
    <source>
        <dbReference type="ARBA" id="ARBA00022806"/>
    </source>
</evidence>
<keyword evidence="4 12" id="KW-0347">Helicase</keyword>
<dbReference type="InterPro" id="IPR045628">
    <property type="entry name" value="Lhr_WH_dom"/>
</dbReference>
<keyword evidence="8" id="KW-0413">Isomerase</keyword>
<evidence type="ECO:0000256" key="7">
    <source>
        <dbReference type="ARBA" id="ARBA00023204"/>
    </source>
</evidence>
<dbReference type="PANTHER" id="PTHR47962">
    <property type="entry name" value="ATP-DEPENDENT HELICASE LHR-RELATED-RELATED"/>
    <property type="match status" value="1"/>
</dbReference>
<feature type="compositionally biased region" description="Low complexity" evidence="9">
    <location>
        <begin position="251"/>
        <end position="288"/>
    </location>
</feature>
<evidence type="ECO:0000256" key="5">
    <source>
        <dbReference type="ARBA" id="ARBA00022840"/>
    </source>
</evidence>
<evidence type="ECO:0000256" key="9">
    <source>
        <dbReference type="SAM" id="MobiDB-lite"/>
    </source>
</evidence>
<dbReference type="InterPro" id="IPR055368">
    <property type="entry name" value="WH3_Lhr"/>
</dbReference>
<dbReference type="InterPro" id="IPR027417">
    <property type="entry name" value="P-loop_NTPase"/>
</dbReference>
<dbReference type="SMART" id="SM00487">
    <property type="entry name" value="DEXDc"/>
    <property type="match status" value="1"/>
</dbReference>
<feature type="region of interest" description="Disordered" evidence="9">
    <location>
        <begin position="1354"/>
        <end position="1378"/>
    </location>
</feature>
<dbReference type="Pfam" id="PF00271">
    <property type="entry name" value="Helicase_C"/>
    <property type="match status" value="1"/>
</dbReference>
<evidence type="ECO:0000259" key="10">
    <source>
        <dbReference type="PROSITE" id="PS51192"/>
    </source>
</evidence>
<keyword evidence="13" id="KW-1185">Reference proteome</keyword>
<keyword evidence="7" id="KW-0234">DNA repair</keyword>
<evidence type="ECO:0000256" key="2">
    <source>
        <dbReference type="ARBA" id="ARBA00022763"/>
    </source>
</evidence>
<dbReference type="RefSeq" id="WP_267946022.1">
    <property type="nucleotide sequence ID" value="NZ_CP113264.1"/>
</dbReference>
<feature type="compositionally biased region" description="Low complexity" evidence="9">
    <location>
        <begin position="1354"/>
        <end position="1366"/>
    </location>
</feature>
<keyword evidence="6" id="KW-0238">DNA-binding</keyword>
<accession>A0ABY6YJU1</accession>
<evidence type="ECO:0000259" key="11">
    <source>
        <dbReference type="PROSITE" id="PS51194"/>
    </source>
</evidence>
<dbReference type="PANTHER" id="PTHR47962:SF5">
    <property type="entry name" value="ATP-DEPENDENT HELICASE LHR-RELATED"/>
    <property type="match status" value="1"/>
</dbReference>
<dbReference type="InterPro" id="IPR014001">
    <property type="entry name" value="Helicase_ATP-bd"/>
</dbReference>
<protein>
    <submittedName>
        <fullName evidence="12">DEAD/DEAH box helicase</fullName>
    </submittedName>
</protein>
<dbReference type="InterPro" id="IPR055369">
    <property type="entry name" value="WH2_Lhr"/>
</dbReference>
<keyword evidence="5" id="KW-0067">ATP-binding</keyword>